<evidence type="ECO:0000256" key="8">
    <source>
        <dbReference type="ARBA" id="ARBA00022679"/>
    </source>
</evidence>
<gene>
    <name evidence="18" type="ORF">LX80_00677</name>
</gene>
<keyword evidence="12" id="KW-0902">Two-component regulatory system</keyword>
<evidence type="ECO:0000256" key="6">
    <source>
        <dbReference type="ARBA" id="ARBA00022485"/>
    </source>
</evidence>
<dbReference type="GO" id="GO:0000155">
    <property type="term" value="F:phosphorelay sensor kinase activity"/>
    <property type="evidence" value="ECO:0007669"/>
    <property type="project" value="InterPro"/>
</dbReference>
<dbReference type="InterPro" id="IPR005467">
    <property type="entry name" value="His_kinase_dom"/>
</dbReference>
<dbReference type="Gene3D" id="3.30.565.10">
    <property type="entry name" value="Histidine kinase-like ATPase, C-terminal domain"/>
    <property type="match status" value="1"/>
</dbReference>
<dbReference type="Proteomes" id="UP000249720">
    <property type="component" value="Unassembled WGS sequence"/>
</dbReference>
<comment type="catalytic activity">
    <reaction evidence="1">
        <text>ATP + protein L-histidine = ADP + protein N-phospho-L-histidine.</text>
        <dbReference type="EC" id="2.7.13.3"/>
    </reaction>
</comment>
<evidence type="ECO:0000256" key="16">
    <source>
        <dbReference type="SAM" id="Phobius"/>
    </source>
</evidence>
<reference evidence="18 19" key="1">
    <citation type="submission" date="2018-06" db="EMBL/GenBank/DDBJ databases">
        <title>Genomic Encyclopedia of Archaeal and Bacterial Type Strains, Phase II (KMG-II): from individual species to whole genera.</title>
        <authorList>
            <person name="Goeker M."/>
        </authorList>
    </citation>
    <scope>NUCLEOTIDE SEQUENCE [LARGE SCALE GENOMIC DNA]</scope>
    <source>
        <strain evidence="18 19">DSM 23241</strain>
    </source>
</reference>
<evidence type="ECO:0000256" key="2">
    <source>
        <dbReference type="ARBA" id="ARBA00001966"/>
    </source>
</evidence>
<evidence type="ECO:0000256" key="7">
    <source>
        <dbReference type="ARBA" id="ARBA00022490"/>
    </source>
</evidence>
<dbReference type="InterPro" id="IPR003594">
    <property type="entry name" value="HATPase_dom"/>
</dbReference>
<keyword evidence="9" id="KW-0479">Metal-binding</keyword>
<accession>A0A2W7RVH4</accession>
<comment type="subcellular location">
    <subcellularLocation>
        <location evidence="3">Cytoplasm</location>
    </subcellularLocation>
</comment>
<evidence type="ECO:0000256" key="9">
    <source>
        <dbReference type="ARBA" id="ARBA00022723"/>
    </source>
</evidence>
<evidence type="ECO:0000256" key="14">
    <source>
        <dbReference type="ARBA" id="ARBA00024827"/>
    </source>
</evidence>
<keyword evidence="16" id="KW-0472">Membrane</keyword>
<protein>
    <recommendedName>
        <fullName evidence="5">Oxygen sensor histidine kinase NreB</fullName>
        <ecNumber evidence="4">2.7.13.3</ecNumber>
    </recommendedName>
    <alternativeName>
        <fullName evidence="15">Nitrogen regulation protein B</fullName>
    </alternativeName>
</protein>
<dbReference type="InterPro" id="IPR050482">
    <property type="entry name" value="Sensor_HK_TwoCompSys"/>
</dbReference>
<dbReference type="RefSeq" id="WP_111293653.1">
    <property type="nucleotide sequence ID" value="NZ_QKZV01000002.1"/>
</dbReference>
<dbReference type="GO" id="GO:0046872">
    <property type="term" value="F:metal ion binding"/>
    <property type="evidence" value="ECO:0007669"/>
    <property type="project" value="UniProtKB-KW"/>
</dbReference>
<dbReference type="InterPro" id="IPR011712">
    <property type="entry name" value="Sig_transdc_His_kin_sub3_dim/P"/>
</dbReference>
<evidence type="ECO:0000256" key="1">
    <source>
        <dbReference type="ARBA" id="ARBA00000085"/>
    </source>
</evidence>
<dbReference type="GO" id="GO:0046983">
    <property type="term" value="F:protein dimerization activity"/>
    <property type="evidence" value="ECO:0007669"/>
    <property type="project" value="InterPro"/>
</dbReference>
<evidence type="ECO:0000256" key="11">
    <source>
        <dbReference type="ARBA" id="ARBA00023004"/>
    </source>
</evidence>
<dbReference type="Gene3D" id="1.20.5.1930">
    <property type="match status" value="1"/>
</dbReference>
<evidence type="ECO:0000313" key="18">
    <source>
        <dbReference type="EMBL" id="PZX64481.1"/>
    </source>
</evidence>
<dbReference type="EC" id="2.7.13.3" evidence="4"/>
<comment type="cofactor">
    <cofactor evidence="2">
        <name>[4Fe-4S] cluster</name>
        <dbReference type="ChEBI" id="CHEBI:49883"/>
    </cofactor>
</comment>
<evidence type="ECO:0000256" key="15">
    <source>
        <dbReference type="ARBA" id="ARBA00030800"/>
    </source>
</evidence>
<dbReference type="GO" id="GO:0016020">
    <property type="term" value="C:membrane"/>
    <property type="evidence" value="ECO:0007669"/>
    <property type="project" value="InterPro"/>
</dbReference>
<dbReference type="Pfam" id="PF02518">
    <property type="entry name" value="HATPase_c"/>
    <property type="match status" value="1"/>
</dbReference>
<keyword evidence="7" id="KW-0963">Cytoplasm</keyword>
<keyword evidence="11" id="KW-0408">Iron</keyword>
<evidence type="ECO:0000256" key="10">
    <source>
        <dbReference type="ARBA" id="ARBA00022777"/>
    </source>
</evidence>
<dbReference type="PROSITE" id="PS50109">
    <property type="entry name" value="HIS_KIN"/>
    <property type="match status" value="1"/>
</dbReference>
<dbReference type="PANTHER" id="PTHR24421">
    <property type="entry name" value="NITRATE/NITRITE SENSOR PROTEIN NARX-RELATED"/>
    <property type="match status" value="1"/>
</dbReference>
<proteinExistence type="predicted"/>
<evidence type="ECO:0000259" key="17">
    <source>
        <dbReference type="PROSITE" id="PS50109"/>
    </source>
</evidence>
<keyword evidence="8" id="KW-0808">Transferase</keyword>
<dbReference type="GO" id="GO:0005737">
    <property type="term" value="C:cytoplasm"/>
    <property type="evidence" value="ECO:0007669"/>
    <property type="project" value="UniProtKB-SubCell"/>
</dbReference>
<evidence type="ECO:0000256" key="3">
    <source>
        <dbReference type="ARBA" id="ARBA00004496"/>
    </source>
</evidence>
<dbReference type="GO" id="GO:0051539">
    <property type="term" value="F:4 iron, 4 sulfur cluster binding"/>
    <property type="evidence" value="ECO:0007669"/>
    <property type="project" value="UniProtKB-KW"/>
</dbReference>
<dbReference type="OrthoDB" id="9760839at2"/>
<keyword evidence="16" id="KW-0812">Transmembrane</keyword>
<keyword evidence="19" id="KW-1185">Reference proteome</keyword>
<dbReference type="CDD" id="cd16917">
    <property type="entry name" value="HATPase_UhpB-NarQ-NarX-like"/>
    <property type="match status" value="1"/>
</dbReference>
<comment type="caution">
    <text evidence="18">The sequence shown here is derived from an EMBL/GenBank/DDBJ whole genome shotgun (WGS) entry which is preliminary data.</text>
</comment>
<dbReference type="InterPro" id="IPR004358">
    <property type="entry name" value="Sig_transdc_His_kin-like_C"/>
</dbReference>
<name>A0A2W7RVH4_9BACT</name>
<evidence type="ECO:0000313" key="19">
    <source>
        <dbReference type="Proteomes" id="UP000249720"/>
    </source>
</evidence>
<evidence type="ECO:0000256" key="5">
    <source>
        <dbReference type="ARBA" id="ARBA00017322"/>
    </source>
</evidence>
<keyword evidence="16" id="KW-1133">Transmembrane helix</keyword>
<dbReference type="SUPFAM" id="SSF55874">
    <property type="entry name" value="ATPase domain of HSP90 chaperone/DNA topoisomerase II/histidine kinase"/>
    <property type="match status" value="1"/>
</dbReference>
<dbReference type="AlphaFoldDB" id="A0A2W7RVH4"/>
<sequence length="280" mass="32208">MPIQGNEISSIIILGTILGFSLVGFVVGMVMLYQRRQHNFLREMTLLKERHEQQILRERIVVQERTMSQIAEELHDSISQQLQVTKLTIATARNLLQKPEAKDMLMEASQSLSGTIMEISNLTKTLHTKKAEKLDLEFSIQNEIERLRTSGKFKVNLEYPTSKYQVKFNEETNIFLFRMFQETINNIIKHAHAKNIDVLFHFPEENKFVLRIKDDGIGFSVKDKLAEESKNTGLGLSNLKNRAKMIGADIEINSILDHGTEIKIILPIRNTYILQQNADL</sequence>
<keyword evidence="6" id="KW-0004">4Fe-4S</keyword>
<dbReference type="InterPro" id="IPR036890">
    <property type="entry name" value="HATPase_C_sf"/>
</dbReference>
<organism evidence="18 19">
    <name type="scientific">Hydrotalea sandarakina</name>
    <dbReference type="NCBI Taxonomy" id="1004304"/>
    <lineage>
        <taxon>Bacteria</taxon>
        <taxon>Pseudomonadati</taxon>
        <taxon>Bacteroidota</taxon>
        <taxon>Chitinophagia</taxon>
        <taxon>Chitinophagales</taxon>
        <taxon>Chitinophagaceae</taxon>
        <taxon>Hydrotalea</taxon>
    </lineage>
</organism>
<evidence type="ECO:0000256" key="13">
    <source>
        <dbReference type="ARBA" id="ARBA00023014"/>
    </source>
</evidence>
<keyword evidence="10 18" id="KW-0418">Kinase</keyword>
<keyword evidence="13" id="KW-0411">Iron-sulfur</keyword>
<evidence type="ECO:0000256" key="12">
    <source>
        <dbReference type="ARBA" id="ARBA00023012"/>
    </source>
</evidence>
<evidence type="ECO:0000256" key="4">
    <source>
        <dbReference type="ARBA" id="ARBA00012438"/>
    </source>
</evidence>
<feature type="transmembrane region" description="Helical" evidence="16">
    <location>
        <begin position="12"/>
        <end position="33"/>
    </location>
</feature>
<dbReference type="SMART" id="SM00387">
    <property type="entry name" value="HATPase_c"/>
    <property type="match status" value="1"/>
</dbReference>
<dbReference type="Pfam" id="PF07730">
    <property type="entry name" value="HisKA_3"/>
    <property type="match status" value="1"/>
</dbReference>
<feature type="domain" description="Histidine kinase" evidence="17">
    <location>
        <begin position="69"/>
        <end position="270"/>
    </location>
</feature>
<dbReference type="PRINTS" id="PR00344">
    <property type="entry name" value="BCTRLSENSOR"/>
</dbReference>
<dbReference type="EMBL" id="QKZV01000002">
    <property type="protein sequence ID" value="PZX64481.1"/>
    <property type="molecule type" value="Genomic_DNA"/>
</dbReference>
<comment type="function">
    <text evidence="14">Member of the two-component regulatory system NreB/NreC involved in the control of dissimilatory nitrate/nitrite reduction in response to oxygen. NreB functions as a direct oxygen sensor histidine kinase which is autophosphorylated, in the absence of oxygen, probably at the conserved histidine residue, and transfers its phosphate group probably to a conserved aspartate residue of NreC. NreB/NreC activates the expression of the nitrate (narGHJI) and nitrite (nir) reductase operons, as well as the putative nitrate transporter gene narT.</text>
</comment>